<dbReference type="CDD" id="cd00009">
    <property type="entry name" value="AAA"/>
    <property type="match status" value="1"/>
</dbReference>
<dbReference type="InterPro" id="IPR002078">
    <property type="entry name" value="Sigma_54_int"/>
</dbReference>
<dbReference type="InterPro" id="IPR025662">
    <property type="entry name" value="Sigma_54_int_dom_ATP-bd_1"/>
</dbReference>
<keyword evidence="6" id="KW-0238">DNA-binding</keyword>
<accession>A0A1G5RVE9</accession>
<dbReference type="Pfam" id="PF25601">
    <property type="entry name" value="AAA_lid_14"/>
    <property type="match status" value="1"/>
</dbReference>
<dbReference type="FunFam" id="3.40.50.300:FF:000006">
    <property type="entry name" value="DNA-binding transcriptional regulator NtrC"/>
    <property type="match status" value="1"/>
</dbReference>
<dbReference type="Gene3D" id="1.10.10.60">
    <property type="entry name" value="Homeodomain-like"/>
    <property type="match status" value="1"/>
</dbReference>
<sequence length="576" mass="63116">MHSEISEIALMLQDVVQAIHSVLGVEVTIVDRQGLRVAATGLYGHEVGRKIAVGSVFEKSVHTGQPYIIEAPGKDAACLTCGDRSRCRESAEVCSPILVEGAVVGVIGLIAFDNEEKLKLLNQRGILLDFLDKMGKLIASKVAENRRNKELEVLTDAIETPILSITPNGAVVGANDAARRLIDVPLGGLVLDDILGSGILKAIQGGSVALESMGKRRYSIQVHPVTHGLETVRYVLQLRPLKDVIRQFNKMFSEQQPTNFEDILGKDRALQEAIDLAKRVSKSKSTVLILGESGTGKELFARSIHSESDRKDRAFIPVNCAAIPEALLESELFGYEEGAFTGAVSGGRIGRFEQAHRGTLFLDEIGDLPLHLQAKLLRVLQDQQIYKVGGRGAIPVDVRLIAATNKPLEEMVREGEFREDLYYRINVIPLHIPPLRARKSDLESLGTIFLKKHCQRLGKQVEKLSNEALWTIKRYDWPGNVRELENAIEYAVHVSSGETLKVMDLPKRVRQGLGAGGTVQGVEVSTGIKSLEDLEAEEIQKAILLYGKTKDGIAAMATALGISRATLYRKFKAYGL</sequence>
<dbReference type="RefSeq" id="WP_092589695.1">
    <property type="nucleotide sequence ID" value="NZ_FMWL01000003.1"/>
</dbReference>
<name>A0A1G5RVE9_9FIRM</name>
<dbReference type="Gene3D" id="1.10.8.60">
    <property type="match status" value="1"/>
</dbReference>
<dbReference type="InterPro" id="IPR027417">
    <property type="entry name" value="P-loop_NTPase"/>
</dbReference>
<dbReference type="InterPro" id="IPR058031">
    <property type="entry name" value="AAA_lid_NorR"/>
</dbReference>
<dbReference type="InterPro" id="IPR003593">
    <property type="entry name" value="AAA+_ATPase"/>
</dbReference>
<dbReference type="SUPFAM" id="SSF55781">
    <property type="entry name" value="GAF domain-like"/>
    <property type="match status" value="1"/>
</dbReference>
<dbReference type="Gene3D" id="3.30.450.40">
    <property type="match status" value="1"/>
</dbReference>
<dbReference type="SUPFAM" id="SSF52540">
    <property type="entry name" value="P-loop containing nucleoside triphosphate hydrolases"/>
    <property type="match status" value="1"/>
</dbReference>
<evidence type="ECO:0000256" key="4">
    <source>
        <dbReference type="ARBA" id="ARBA00023163"/>
    </source>
</evidence>
<dbReference type="STRING" id="1120920.SAMN03080599_00898"/>
<protein>
    <submittedName>
        <fullName evidence="6">Transcriptional regulator containing PAS, AAA-type ATPase, and DNA-binding Fis domains</fullName>
    </submittedName>
</protein>
<dbReference type="PROSITE" id="PS50045">
    <property type="entry name" value="SIGMA54_INTERACT_4"/>
    <property type="match status" value="1"/>
</dbReference>
<gene>
    <name evidence="6" type="ORF">SAMN03080599_00898</name>
</gene>
<evidence type="ECO:0000256" key="3">
    <source>
        <dbReference type="ARBA" id="ARBA00023015"/>
    </source>
</evidence>
<dbReference type="Proteomes" id="UP000199208">
    <property type="component" value="Unassembled WGS sequence"/>
</dbReference>
<keyword evidence="3" id="KW-0805">Transcription regulation</keyword>
<dbReference type="SUPFAM" id="SSF46689">
    <property type="entry name" value="Homeodomain-like"/>
    <property type="match status" value="1"/>
</dbReference>
<evidence type="ECO:0000256" key="2">
    <source>
        <dbReference type="ARBA" id="ARBA00022840"/>
    </source>
</evidence>
<feature type="domain" description="Sigma-54 factor interaction" evidence="5">
    <location>
        <begin position="263"/>
        <end position="493"/>
    </location>
</feature>
<keyword evidence="1" id="KW-0547">Nucleotide-binding</keyword>
<keyword evidence="4" id="KW-0804">Transcription</keyword>
<proteinExistence type="predicted"/>
<evidence type="ECO:0000313" key="6">
    <source>
        <dbReference type="EMBL" id="SCZ77700.1"/>
    </source>
</evidence>
<keyword evidence="7" id="KW-1185">Reference proteome</keyword>
<dbReference type="Gene3D" id="3.40.50.300">
    <property type="entry name" value="P-loop containing nucleotide triphosphate hydrolases"/>
    <property type="match status" value="1"/>
</dbReference>
<dbReference type="Pfam" id="PF00158">
    <property type="entry name" value="Sigma54_activat"/>
    <property type="match status" value="1"/>
</dbReference>
<evidence type="ECO:0000256" key="1">
    <source>
        <dbReference type="ARBA" id="ARBA00022741"/>
    </source>
</evidence>
<dbReference type="AlphaFoldDB" id="A0A1G5RVE9"/>
<dbReference type="PROSITE" id="PS00688">
    <property type="entry name" value="SIGMA54_INTERACT_3"/>
    <property type="match status" value="1"/>
</dbReference>
<reference evidence="6 7" key="1">
    <citation type="submission" date="2016-10" db="EMBL/GenBank/DDBJ databases">
        <authorList>
            <person name="de Groot N.N."/>
        </authorList>
    </citation>
    <scope>NUCLEOTIDE SEQUENCE [LARGE SCALE GENOMIC DNA]</scope>
    <source>
        <strain evidence="6 7">DSM 2784</strain>
    </source>
</reference>
<dbReference type="GO" id="GO:0003677">
    <property type="term" value="F:DNA binding"/>
    <property type="evidence" value="ECO:0007669"/>
    <property type="project" value="UniProtKB-KW"/>
</dbReference>
<evidence type="ECO:0000313" key="7">
    <source>
        <dbReference type="Proteomes" id="UP000199208"/>
    </source>
</evidence>
<dbReference type="PROSITE" id="PS00675">
    <property type="entry name" value="SIGMA54_INTERACT_1"/>
    <property type="match status" value="1"/>
</dbReference>
<organism evidence="6 7">
    <name type="scientific">Acidaminobacter hydrogenoformans DSM 2784</name>
    <dbReference type="NCBI Taxonomy" id="1120920"/>
    <lineage>
        <taxon>Bacteria</taxon>
        <taxon>Bacillati</taxon>
        <taxon>Bacillota</taxon>
        <taxon>Clostridia</taxon>
        <taxon>Peptostreptococcales</taxon>
        <taxon>Acidaminobacteraceae</taxon>
        <taxon>Acidaminobacter</taxon>
    </lineage>
</organism>
<dbReference type="PANTHER" id="PTHR32071:SF57">
    <property type="entry name" value="C4-DICARBOXYLATE TRANSPORT TRANSCRIPTIONAL REGULATORY PROTEIN DCTD"/>
    <property type="match status" value="1"/>
</dbReference>
<dbReference type="GO" id="GO:0006355">
    <property type="term" value="P:regulation of DNA-templated transcription"/>
    <property type="evidence" value="ECO:0007669"/>
    <property type="project" value="InterPro"/>
</dbReference>
<dbReference type="InterPro" id="IPR025944">
    <property type="entry name" value="Sigma_54_int_dom_CS"/>
</dbReference>
<evidence type="ECO:0000259" key="5">
    <source>
        <dbReference type="PROSITE" id="PS50045"/>
    </source>
</evidence>
<dbReference type="GO" id="GO:0005524">
    <property type="term" value="F:ATP binding"/>
    <property type="evidence" value="ECO:0007669"/>
    <property type="project" value="UniProtKB-KW"/>
</dbReference>
<dbReference type="PANTHER" id="PTHR32071">
    <property type="entry name" value="TRANSCRIPTIONAL REGULATORY PROTEIN"/>
    <property type="match status" value="1"/>
</dbReference>
<dbReference type="OrthoDB" id="9803970at2"/>
<keyword evidence="2" id="KW-0067">ATP-binding</keyword>
<dbReference type="SMART" id="SM00382">
    <property type="entry name" value="AAA"/>
    <property type="match status" value="1"/>
</dbReference>
<dbReference type="InterPro" id="IPR009057">
    <property type="entry name" value="Homeodomain-like_sf"/>
</dbReference>
<dbReference type="EMBL" id="FMWL01000003">
    <property type="protein sequence ID" value="SCZ77700.1"/>
    <property type="molecule type" value="Genomic_DNA"/>
</dbReference>
<dbReference type="InterPro" id="IPR029016">
    <property type="entry name" value="GAF-like_dom_sf"/>
</dbReference>